<geneLocation type="mitochondrion" evidence="1"/>
<evidence type="ECO:0000313" key="2">
    <source>
        <dbReference type="Proteomes" id="UP000447434"/>
    </source>
</evidence>
<proteinExistence type="predicted"/>
<keyword evidence="1" id="KW-0496">Mitochondrion</keyword>
<sequence length="70" mass="8194">MIWPGRPNHEIEGWDLFSKNSGSREELKMVQHRILLPYFEWNLSPPHFLSLLHKGINEVKGFPSFFLTSG</sequence>
<protein>
    <submittedName>
        <fullName evidence="1">Uncharacterized protein</fullName>
    </submittedName>
</protein>
<dbReference type="OrthoDB" id="10540764at2759"/>
<dbReference type="AlphaFoldDB" id="A0A6A4N157"/>
<organism evidence="1 2">
    <name type="scientific">Lupinus albus</name>
    <name type="common">White lupine</name>
    <name type="synonym">Lupinus termis</name>
    <dbReference type="NCBI Taxonomy" id="3870"/>
    <lineage>
        <taxon>Eukaryota</taxon>
        <taxon>Viridiplantae</taxon>
        <taxon>Streptophyta</taxon>
        <taxon>Embryophyta</taxon>
        <taxon>Tracheophyta</taxon>
        <taxon>Spermatophyta</taxon>
        <taxon>Magnoliopsida</taxon>
        <taxon>eudicotyledons</taxon>
        <taxon>Gunneridae</taxon>
        <taxon>Pentapetalae</taxon>
        <taxon>rosids</taxon>
        <taxon>fabids</taxon>
        <taxon>Fabales</taxon>
        <taxon>Fabaceae</taxon>
        <taxon>Papilionoideae</taxon>
        <taxon>50 kb inversion clade</taxon>
        <taxon>genistoids sensu lato</taxon>
        <taxon>core genistoids</taxon>
        <taxon>Genisteae</taxon>
        <taxon>Lupinus</taxon>
    </lineage>
</organism>
<gene>
    <name evidence="1" type="ORF">Lalb_Chr00c29g0407991</name>
</gene>
<name>A0A6A4N157_LUPAL</name>
<accession>A0A6A4N157</accession>
<reference evidence="2" key="1">
    <citation type="journal article" date="2020" name="Nat. Commun.">
        <title>Genome sequence of the cluster root forming white lupin.</title>
        <authorList>
            <person name="Hufnagel B."/>
            <person name="Marques A."/>
            <person name="Soriano A."/>
            <person name="Marques L."/>
            <person name="Divol F."/>
            <person name="Doumas P."/>
            <person name="Sallet E."/>
            <person name="Mancinotti D."/>
            <person name="Carrere S."/>
            <person name="Marande W."/>
            <person name="Arribat S."/>
            <person name="Keller J."/>
            <person name="Huneau C."/>
            <person name="Blein T."/>
            <person name="Aime D."/>
            <person name="Laguerre M."/>
            <person name="Taylor J."/>
            <person name="Schubert V."/>
            <person name="Nelson M."/>
            <person name="Geu-Flores F."/>
            <person name="Crespi M."/>
            <person name="Gallardo-Guerrero K."/>
            <person name="Delaux P.-M."/>
            <person name="Salse J."/>
            <person name="Berges H."/>
            <person name="Guyot R."/>
            <person name="Gouzy J."/>
            <person name="Peret B."/>
        </authorList>
    </citation>
    <scope>NUCLEOTIDE SEQUENCE [LARGE SCALE GENOMIC DNA]</scope>
    <source>
        <strain evidence="2">cv. Amiga</strain>
    </source>
</reference>
<dbReference type="Proteomes" id="UP000447434">
    <property type="component" value="Unassembled WGS sequence"/>
</dbReference>
<keyword evidence="2" id="KW-1185">Reference proteome</keyword>
<dbReference type="EMBL" id="WOCE01000054">
    <property type="protein sequence ID" value="KAE9584250.1"/>
    <property type="molecule type" value="Genomic_DNA"/>
</dbReference>
<comment type="caution">
    <text evidence="1">The sequence shown here is derived from an EMBL/GenBank/DDBJ whole genome shotgun (WGS) entry which is preliminary data.</text>
</comment>
<evidence type="ECO:0000313" key="1">
    <source>
        <dbReference type="EMBL" id="KAE9584250.1"/>
    </source>
</evidence>